<dbReference type="InterPro" id="IPR050349">
    <property type="entry name" value="WD_LIS1/nudF_dynein_reg"/>
</dbReference>
<evidence type="ECO:0000256" key="1">
    <source>
        <dbReference type="ARBA" id="ARBA00022574"/>
    </source>
</evidence>
<proteinExistence type="predicted"/>
<dbReference type="InterPro" id="IPR019775">
    <property type="entry name" value="WD40_repeat_CS"/>
</dbReference>
<feature type="repeat" description="WD" evidence="3">
    <location>
        <begin position="144"/>
        <end position="161"/>
    </location>
</feature>
<dbReference type="PANTHER" id="PTHR44129">
    <property type="entry name" value="WD REPEAT-CONTAINING PROTEIN POP1"/>
    <property type="match status" value="1"/>
</dbReference>
<dbReference type="SUPFAM" id="SSF81383">
    <property type="entry name" value="F-box domain"/>
    <property type="match status" value="1"/>
</dbReference>
<dbReference type="Pfam" id="PF00400">
    <property type="entry name" value="WD40"/>
    <property type="match status" value="7"/>
</dbReference>
<dbReference type="Gene3D" id="2.130.10.10">
    <property type="entry name" value="YVTN repeat-like/Quinoprotein amine dehydrogenase"/>
    <property type="match status" value="3"/>
</dbReference>
<dbReference type="SUPFAM" id="SSF50978">
    <property type="entry name" value="WD40 repeat-like"/>
    <property type="match status" value="1"/>
</dbReference>
<comment type="caution">
    <text evidence="5">The sequence shown here is derived from an EMBL/GenBank/DDBJ whole genome shotgun (WGS) entry which is preliminary data.</text>
</comment>
<dbReference type="SMART" id="SM00320">
    <property type="entry name" value="WD40"/>
    <property type="match status" value="7"/>
</dbReference>
<dbReference type="AlphaFoldDB" id="A0ABD2Q346"/>
<dbReference type="InterPro" id="IPR001810">
    <property type="entry name" value="F-box_dom"/>
</dbReference>
<keyword evidence="6" id="KW-1185">Reference proteome</keyword>
<keyword evidence="1 3" id="KW-0853">WD repeat</keyword>
<dbReference type="Pfam" id="PF12937">
    <property type="entry name" value="F-box-like"/>
    <property type="match status" value="1"/>
</dbReference>
<feature type="repeat" description="WD" evidence="3">
    <location>
        <begin position="378"/>
        <end position="417"/>
    </location>
</feature>
<feature type="repeat" description="WD" evidence="3">
    <location>
        <begin position="288"/>
        <end position="317"/>
    </location>
</feature>
<dbReference type="PROSITE" id="PS50082">
    <property type="entry name" value="WD_REPEATS_2"/>
    <property type="match status" value="7"/>
</dbReference>
<name>A0ABD2Q346_9PLAT</name>
<dbReference type="CDD" id="cd00200">
    <property type="entry name" value="WD40"/>
    <property type="match status" value="1"/>
</dbReference>
<accession>A0ABD2Q346</accession>
<dbReference type="Gene3D" id="1.20.1280.50">
    <property type="match status" value="1"/>
</dbReference>
<dbReference type="InterPro" id="IPR036047">
    <property type="entry name" value="F-box-like_dom_sf"/>
</dbReference>
<sequence length="474" mass="53528">HKRLCSNNDELSLNRKRFLTTFVNNCTHSELVHLSKSITSLLKRDFIAHLPYEISIKIFLYLTPKDLLNCSKNHVITCLEYYEPEKWAITGSDDSTICVWNINDGRLLKRLTGHYGGVWFLALIPPKIPVDSSQSPDQISRFPLLISGSTDRTARIWNLDSHEWPCLFILIGHESTVRCLAVNQALLNKNVNEEQFIQNCCENTHQQKCGDRGKNPSLESFEQLVISGSRDCTLRIWNVRTGLCLSVLYGHRGAIRCVKYHGACIVSGSYDWTIRVWCAWSTQCLHVLSEHTNRVYTLLFDGTRVISASLDTTIRVWILPNCSQEEISSLHVLNGHQSLTSEMVLDSTNNFLISSNADETIRIWNITTGDCVLILSGHHKHDSVITCVQELPKFIVSCSDDGTVKLWDRISGKFIRDIHRLDSAGSGGVFWRCIPSQTSLVCAAGSRNGSEHTKVVVFHFDKDDVNNSTHSVNL</sequence>
<feature type="repeat" description="WD" evidence="3">
    <location>
        <begin position="248"/>
        <end position="277"/>
    </location>
</feature>
<dbReference type="PROSITE" id="PS00678">
    <property type="entry name" value="WD_REPEATS_1"/>
    <property type="match status" value="2"/>
</dbReference>
<gene>
    <name evidence="5" type="primary">FBXW7</name>
    <name evidence="5" type="ORF">Ciccas_007422</name>
</gene>
<dbReference type="PRINTS" id="PR00320">
    <property type="entry name" value="GPROTEINBRPT"/>
</dbReference>
<dbReference type="Proteomes" id="UP001626550">
    <property type="component" value="Unassembled WGS sequence"/>
</dbReference>
<dbReference type="EMBL" id="JBJKFK010001135">
    <property type="protein sequence ID" value="KAL3313974.1"/>
    <property type="molecule type" value="Genomic_DNA"/>
</dbReference>
<feature type="non-terminal residue" evidence="5">
    <location>
        <position position="1"/>
    </location>
</feature>
<feature type="repeat" description="WD" evidence="3">
    <location>
        <begin position="76"/>
        <end position="110"/>
    </location>
</feature>
<dbReference type="InterPro" id="IPR020472">
    <property type="entry name" value="WD40_PAC1"/>
</dbReference>
<feature type="repeat" description="WD" evidence="3">
    <location>
        <begin position="333"/>
        <end position="374"/>
    </location>
</feature>
<protein>
    <submittedName>
        <fullName evidence="5">F-box/WD repeat-containing protein 7</fullName>
    </submittedName>
</protein>
<dbReference type="PROSITE" id="PS50294">
    <property type="entry name" value="WD_REPEATS_REGION"/>
    <property type="match status" value="3"/>
</dbReference>
<evidence type="ECO:0000256" key="3">
    <source>
        <dbReference type="PROSITE-ProRule" id="PRU00221"/>
    </source>
</evidence>
<evidence type="ECO:0000256" key="2">
    <source>
        <dbReference type="ARBA" id="ARBA00022737"/>
    </source>
</evidence>
<feature type="domain" description="F-box" evidence="4">
    <location>
        <begin position="47"/>
        <end position="71"/>
    </location>
</feature>
<dbReference type="InterPro" id="IPR036322">
    <property type="entry name" value="WD40_repeat_dom_sf"/>
</dbReference>
<dbReference type="InterPro" id="IPR015943">
    <property type="entry name" value="WD40/YVTN_repeat-like_dom_sf"/>
</dbReference>
<keyword evidence="2" id="KW-0677">Repeat</keyword>
<evidence type="ECO:0000259" key="4">
    <source>
        <dbReference type="Pfam" id="PF12937"/>
    </source>
</evidence>
<evidence type="ECO:0000313" key="5">
    <source>
        <dbReference type="EMBL" id="KAL3313974.1"/>
    </source>
</evidence>
<organism evidence="5 6">
    <name type="scientific">Cichlidogyrus casuarinus</name>
    <dbReference type="NCBI Taxonomy" id="1844966"/>
    <lineage>
        <taxon>Eukaryota</taxon>
        <taxon>Metazoa</taxon>
        <taxon>Spiralia</taxon>
        <taxon>Lophotrochozoa</taxon>
        <taxon>Platyhelminthes</taxon>
        <taxon>Monogenea</taxon>
        <taxon>Monopisthocotylea</taxon>
        <taxon>Dactylogyridea</taxon>
        <taxon>Ancyrocephalidae</taxon>
        <taxon>Cichlidogyrus</taxon>
    </lineage>
</organism>
<evidence type="ECO:0000313" key="6">
    <source>
        <dbReference type="Proteomes" id="UP001626550"/>
    </source>
</evidence>
<dbReference type="InterPro" id="IPR001680">
    <property type="entry name" value="WD40_rpt"/>
</dbReference>
<reference evidence="5 6" key="1">
    <citation type="submission" date="2024-11" db="EMBL/GenBank/DDBJ databases">
        <title>Adaptive evolution of stress response genes in parasites aligns with host niche diversity.</title>
        <authorList>
            <person name="Hahn C."/>
            <person name="Resl P."/>
        </authorList>
    </citation>
    <scope>NUCLEOTIDE SEQUENCE [LARGE SCALE GENOMIC DNA]</scope>
    <source>
        <strain evidence="5">EGGRZ-B1_66</strain>
        <tissue evidence="5">Body</tissue>
    </source>
</reference>
<feature type="repeat" description="WD" evidence="3">
    <location>
        <begin position="223"/>
        <end position="247"/>
    </location>
</feature>